<evidence type="ECO:0000313" key="2">
    <source>
        <dbReference type="EMBL" id="KJA21579.1"/>
    </source>
</evidence>
<accession>A0A0D2NRZ8</accession>
<proteinExistence type="predicted"/>
<dbReference type="OrthoDB" id="565731at2759"/>
<protein>
    <submittedName>
        <fullName evidence="2">Uncharacterized protein</fullName>
    </submittedName>
</protein>
<gene>
    <name evidence="2" type="ORF">HYPSUDRAFT_202919</name>
</gene>
<evidence type="ECO:0000256" key="1">
    <source>
        <dbReference type="SAM" id="MobiDB-lite"/>
    </source>
</evidence>
<feature type="region of interest" description="Disordered" evidence="1">
    <location>
        <begin position="322"/>
        <end position="346"/>
    </location>
</feature>
<feature type="compositionally biased region" description="Low complexity" evidence="1">
    <location>
        <begin position="57"/>
        <end position="82"/>
    </location>
</feature>
<dbReference type="EMBL" id="KN817557">
    <property type="protein sequence ID" value="KJA21579.1"/>
    <property type="molecule type" value="Genomic_DNA"/>
</dbReference>
<organism evidence="2 3">
    <name type="scientific">Hypholoma sublateritium (strain FD-334 SS-4)</name>
    <dbReference type="NCBI Taxonomy" id="945553"/>
    <lineage>
        <taxon>Eukaryota</taxon>
        <taxon>Fungi</taxon>
        <taxon>Dikarya</taxon>
        <taxon>Basidiomycota</taxon>
        <taxon>Agaricomycotina</taxon>
        <taxon>Agaricomycetes</taxon>
        <taxon>Agaricomycetidae</taxon>
        <taxon>Agaricales</taxon>
        <taxon>Agaricineae</taxon>
        <taxon>Strophariaceae</taxon>
        <taxon>Hypholoma</taxon>
    </lineage>
</organism>
<dbReference type="Proteomes" id="UP000054270">
    <property type="component" value="Unassembled WGS sequence"/>
</dbReference>
<name>A0A0D2NRZ8_HYPSF</name>
<evidence type="ECO:0000313" key="3">
    <source>
        <dbReference type="Proteomes" id="UP000054270"/>
    </source>
</evidence>
<sequence length="346" mass="38357">MASIVARHAFGSLRRGRIAQLPRSIHSTPVALKKKSKVDIDDLFGDDAAVEEDLIQTPSPTKAASTAPSTSASPPTSQSTEAKAPVKATRVKLEPAVRQQRFDEQVKYIEARIGRAPTIKDERVRKRHFLMLLDLAQSEKDVRKVVELVPRFKEAGGVLIGSFAKELARRCQELQCQQVALDVFGNFAKYDVPLDIEAARWLLHSVYIKRPLEDVLIVSALYPIYNLPPISTDLVSASLLAAACYKAGTPESIKAADALQPNIQAMLRKVQLRKAPDHETRKLNKWVSWALRKVNSARADKEPFVAQNALPLKIELLSSKAETSEKVLPKGNQVSKAHLPRKVKQT</sequence>
<reference evidence="3" key="1">
    <citation type="submission" date="2014-04" db="EMBL/GenBank/DDBJ databases">
        <title>Evolutionary Origins and Diversification of the Mycorrhizal Mutualists.</title>
        <authorList>
            <consortium name="DOE Joint Genome Institute"/>
            <consortium name="Mycorrhizal Genomics Consortium"/>
            <person name="Kohler A."/>
            <person name="Kuo A."/>
            <person name="Nagy L.G."/>
            <person name="Floudas D."/>
            <person name="Copeland A."/>
            <person name="Barry K.W."/>
            <person name="Cichocki N."/>
            <person name="Veneault-Fourrey C."/>
            <person name="LaButti K."/>
            <person name="Lindquist E.A."/>
            <person name="Lipzen A."/>
            <person name="Lundell T."/>
            <person name="Morin E."/>
            <person name="Murat C."/>
            <person name="Riley R."/>
            <person name="Ohm R."/>
            <person name="Sun H."/>
            <person name="Tunlid A."/>
            <person name="Henrissat B."/>
            <person name="Grigoriev I.V."/>
            <person name="Hibbett D.S."/>
            <person name="Martin F."/>
        </authorList>
    </citation>
    <scope>NUCLEOTIDE SEQUENCE [LARGE SCALE GENOMIC DNA]</scope>
    <source>
        <strain evidence="3">FD-334 SS-4</strain>
    </source>
</reference>
<dbReference type="AlphaFoldDB" id="A0A0D2NRZ8"/>
<feature type="region of interest" description="Disordered" evidence="1">
    <location>
        <begin position="56"/>
        <end position="86"/>
    </location>
</feature>
<keyword evidence="3" id="KW-1185">Reference proteome</keyword>
<dbReference type="OMA" id="WRERSGH"/>